<gene>
    <name evidence="3" type="ORF">GGD89_002142</name>
</gene>
<name>A0A7W6W9U7_9PROT</name>
<sequence length="199" mass="21240">MITTFAFHETPPDGLSRHPRVRRVGGRGAVLTFPLARDDAETFDRQGYGGSRYGAVVMETLREGVDPIAAPERAGASLTLDTACVMRVRGTGGGPATGVVLFTLCDLAETDAPAFLAQFTAASAFMARRPGFRSARLYRERSSRARAAFVNVAAWTTVAAFVDAFSSDAFKRIIVGGFETRSRILVAPLPSAPVLEAAQ</sequence>
<feature type="domain" description="ABM" evidence="2">
    <location>
        <begin position="109"/>
        <end position="173"/>
    </location>
</feature>
<dbReference type="InterPro" id="IPR011008">
    <property type="entry name" value="Dimeric_a/b-barrel"/>
</dbReference>
<keyword evidence="4" id="KW-1185">Reference proteome</keyword>
<organism evidence="3 4">
    <name type="scientific">Roseospira visakhapatnamensis</name>
    <dbReference type="NCBI Taxonomy" id="390880"/>
    <lineage>
        <taxon>Bacteria</taxon>
        <taxon>Pseudomonadati</taxon>
        <taxon>Pseudomonadota</taxon>
        <taxon>Alphaproteobacteria</taxon>
        <taxon>Rhodospirillales</taxon>
        <taxon>Rhodospirillaceae</taxon>
        <taxon>Roseospira</taxon>
    </lineage>
</organism>
<reference evidence="3 4" key="1">
    <citation type="submission" date="2020-08" db="EMBL/GenBank/DDBJ databases">
        <title>Genome sequencing of Purple Non-Sulfur Bacteria from various extreme environments.</title>
        <authorList>
            <person name="Mayer M."/>
        </authorList>
    </citation>
    <scope>NUCLEOTIDE SEQUENCE [LARGE SCALE GENOMIC DNA]</scope>
    <source>
        <strain evidence="3 4">JA131</strain>
    </source>
</reference>
<dbReference type="InterPro" id="IPR007138">
    <property type="entry name" value="ABM_dom"/>
</dbReference>
<dbReference type="Gene3D" id="3.30.70.100">
    <property type="match status" value="1"/>
</dbReference>
<dbReference type="SUPFAM" id="SSF54909">
    <property type="entry name" value="Dimeric alpha+beta barrel"/>
    <property type="match status" value="1"/>
</dbReference>
<evidence type="ECO:0000259" key="2">
    <source>
        <dbReference type="Pfam" id="PF03992"/>
    </source>
</evidence>
<comment type="caution">
    <text evidence="3">The sequence shown here is derived from an EMBL/GenBank/DDBJ whole genome shotgun (WGS) entry which is preliminary data.</text>
</comment>
<dbReference type="AlphaFoldDB" id="A0A7W6W9U7"/>
<dbReference type="GO" id="GO:0004497">
    <property type="term" value="F:monooxygenase activity"/>
    <property type="evidence" value="ECO:0007669"/>
    <property type="project" value="UniProtKB-KW"/>
</dbReference>
<evidence type="ECO:0000313" key="3">
    <source>
        <dbReference type="EMBL" id="MBB4266510.1"/>
    </source>
</evidence>
<dbReference type="Proteomes" id="UP000554286">
    <property type="component" value="Unassembled WGS sequence"/>
</dbReference>
<keyword evidence="3" id="KW-0560">Oxidoreductase</keyword>
<dbReference type="RefSeq" id="WP_184045016.1">
    <property type="nucleotide sequence ID" value="NZ_JACIGK010000014.1"/>
</dbReference>
<dbReference type="Pfam" id="PF03992">
    <property type="entry name" value="ABM"/>
    <property type="match status" value="1"/>
</dbReference>
<accession>A0A7W6W9U7</accession>
<keyword evidence="3" id="KW-0503">Monooxygenase</keyword>
<proteinExistence type="predicted"/>
<feature type="region of interest" description="Disordered" evidence="1">
    <location>
        <begin position="1"/>
        <end position="20"/>
    </location>
</feature>
<evidence type="ECO:0000313" key="4">
    <source>
        <dbReference type="Proteomes" id="UP000554286"/>
    </source>
</evidence>
<dbReference type="EMBL" id="JACIGK010000014">
    <property type="protein sequence ID" value="MBB4266510.1"/>
    <property type="molecule type" value="Genomic_DNA"/>
</dbReference>
<evidence type="ECO:0000256" key="1">
    <source>
        <dbReference type="SAM" id="MobiDB-lite"/>
    </source>
</evidence>
<protein>
    <submittedName>
        <fullName evidence="3">Heme-degrading monooxygenase HmoA</fullName>
    </submittedName>
</protein>